<dbReference type="EMBL" id="QQBB01000007">
    <property type="protein sequence ID" value="RDI57263.1"/>
    <property type="molecule type" value="Genomic_DNA"/>
</dbReference>
<dbReference type="Proteomes" id="UP000254925">
    <property type="component" value="Unassembled WGS sequence"/>
</dbReference>
<dbReference type="PANTHER" id="PTHR39166:SF1">
    <property type="entry name" value="BLL1166 PROTEIN"/>
    <property type="match status" value="1"/>
</dbReference>
<dbReference type="AlphaFoldDB" id="A0A370HIQ1"/>
<organism evidence="1 2">
    <name type="scientific">Microvirga subterranea</name>
    <dbReference type="NCBI Taxonomy" id="186651"/>
    <lineage>
        <taxon>Bacteria</taxon>
        <taxon>Pseudomonadati</taxon>
        <taxon>Pseudomonadota</taxon>
        <taxon>Alphaproteobacteria</taxon>
        <taxon>Hyphomicrobiales</taxon>
        <taxon>Methylobacteriaceae</taxon>
        <taxon>Microvirga</taxon>
    </lineage>
</organism>
<sequence>MRGLADIANLLEAHGDLRRLLGHVGSLALPDGWIGAGFVRNAVWDVLHGRTPDPYRLDDIDVVYFDLTDVRADRDRELESRLRNLDPQVPWSVKNQARMHRRNGDRPYRDTTDAIAHWPETATAVAARLVQGRVEIIAPCGVDDLLACIVRPTPAFRTKAAVYRERLAAKDWPRRWPGVTILREDSLPKE</sequence>
<dbReference type="RefSeq" id="WP_114771484.1">
    <property type="nucleotide sequence ID" value="NZ_QQBB01000007.1"/>
</dbReference>
<evidence type="ECO:0000313" key="1">
    <source>
        <dbReference type="EMBL" id="RDI57263.1"/>
    </source>
</evidence>
<comment type="caution">
    <text evidence="1">The sequence shown here is derived from an EMBL/GenBank/DDBJ whole genome shotgun (WGS) entry which is preliminary data.</text>
</comment>
<evidence type="ECO:0008006" key="3">
    <source>
        <dbReference type="Google" id="ProtNLM"/>
    </source>
</evidence>
<dbReference type="PANTHER" id="PTHR39166">
    <property type="entry name" value="BLL1166 PROTEIN"/>
    <property type="match status" value="1"/>
</dbReference>
<reference evidence="1 2" key="1">
    <citation type="submission" date="2018-07" db="EMBL/GenBank/DDBJ databases">
        <title>Genomic Encyclopedia of Type Strains, Phase IV (KMG-IV): sequencing the most valuable type-strain genomes for metagenomic binning, comparative biology and taxonomic classification.</title>
        <authorList>
            <person name="Goeker M."/>
        </authorList>
    </citation>
    <scope>NUCLEOTIDE SEQUENCE [LARGE SCALE GENOMIC DNA]</scope>
    <source>
        <strain evidence="1 2">DSM 14364</strain>
    </source>
</reference>
<accession>A0A370HIQ1</accession>
<evidence type="ECO:0000313" key="2">
    <source>
        <dbReference type="Proteomes" id="UP000254925"/>
    </source>
</evidence>
<protein>
    <recommendedName>
        <fullName evidence="3">Nucleotidyltransferase-like protein</fullName>
    </recommendedName>
</protein>
<dbReference type="Pfam" id="PF06042">
    <property type="entry name" value="NTP_transf_6"/>
    <property type="match status" value="1"/>
</dbReference>
<dbReference type="InterPro" id="IPR009267">
    <property type="entry name" value="NTP_transf_6"/>
</dbReference>
<dbReference type="OrthoDB" id="9805247at2"/>
<name>A0A370HIQ1_9HYPH</name>
<keyword evidence="2" id="KW-1185">Reference proteome</keyword>
<proteinExistence type="predicted"/>
<gene>
    <name evidence="1" type="ORF">DES45_107180</name>
</gene>